<name>A0A8H6JUV8_9PEZI</name>
<dbReference type="Gene3D" id="3.40.50.1820">
    <property type="entry name" value="alpha/beta hydrolase"/>
    <property type="match status" value="1"/>
</dbReference>
<feature type="domain" description="Epoxide hydrolase N-terminal" evidence="4">
    <location>
        <begin position="16"/>
        <end position="129"/>
    </location>
</feature>
<dbReference type="InterPro" id="IPR010497">
    <property type="entry name" value="Epoxide_hydro_N"/>
</dbReference>
<evidence type="ECO:0000259" key="4">
    <source>
        <dbReference type="Pfam" id="PF06441"/>
    </source>
</evidence>
<comment type="caution">
    <text evidence="5">The sequence shown here is derived from an EMBL/GenBank/DDBJ whole genome shotgun (WGS) entry which is preliminary data.</text>
</comment>
<dbReference type="AlphaFoldDB" id="A0A8H6JUV8"/>
<feature type="region of interest" description="Disordered" evidence="3">
    <location>
        <begin position="445"/>
        <end position="531"/>
    </location>
</feature>
<protein>
    <submittedName>
        <fullName evidence="5">Epoxide hydrolase</fullName>
    </submittedName>
</protein>
<sequence>MASPLETSAILSGDEIRPYRIHVSSKYLDLTRQKLELTRLPHDTPEPRSQDWWEPKPQIEPLIDFWLEKYDWREQQRILNAQLPQFRTAVQVPGAVETSSVRIHFVHARSPHAHAVPLLLIPPFPFTNLSLGHIIRPLTEPEDPGTQQPFHIVVPSLPGLGFSDALPSDVTVIPTVAEILDTVMARLSYTSYIASNTASAAASLAEIDWKLANHLAANYADSCVGVHFINPPLAAPKLAEAPLEWMKWSIAKFFRAPILGYKSEDFRSLDRVETPSTTSQIPTSLIEPNTPSFALCDSPVGLLALVLKVLRVLGVRREFSPTDVVSLTQAAWLPGPESAMRFWAHCLAHEDERPAKKPAARPRIALTVFSGDEEVRQDDVEARAVSPRPPTGSYACPAWANVSYDVLHTQRVPGSAGLVAWDSPELIFTGARGLAKRLLSRDDRLRSAEQPGTAPLQGLTIQSDSAPGQIPRTPGDTMPSTPQVEASWRLERIREASETPKKSQNDGGRADADVDFDQASPDTIVVTPPSN</sequence>
<keyword evidence="2 5" id="KW-0378">Hydrolase</keyword>
<dbReference type="PANTHER" id="PTHR21661:SF71">
    <property type="entry name" value="EPOXIDE HYDROLASE N-TERMINAL DOMAIN-CONTAINING PROTEIN"/>
    <property type="match status" value="1"/>
</dbReference>
<gene>
    <name evidence="5" type="ORF">CSOJ01_01211</name>
</gene>
<evidence type="ECO:0000256" key="2">
    <source>
        <dbReference type="ARBA" id="ARBA00022801"/>
    </source>
</evidence>
<keyword evidence="6" id="KW-1185">Reference proteome</keyword>
<reference evidence="5 6" key="1">
    <citation type="journal article" date="2020" name="Phytopathology">
        <title>Genome Sequence Resources of Colletotrichum truncatum, C. plurivorum, C. musicola, and C. sojae: Four Species Pathogenic to Soybean (Glycine max).</title>
        <authorList>
            <person name="Rogerio F."/>
            <person name="Boufleur T.R."/>
            <person name="Ciampi-Guillardi M."/>
            <person name="Sukno S.A."/>
            <person name="Thon M.R."/>
            <person name="Massola Junior N.S."/>
            <person name="Baroncelli R."/>
        </authorList>
    </citation>
    <scope>NUCLEOTIDE SEQUENCE [LARGE SCALE GENOMIC DNA]</scope>
    <source>
        <strain evidence="5 6">LFN0009</strain>
    </source>
</reference>
<comment type="similarity">
    <text evidence="1">Belongs to the peptidase S33 family.</text>
</comment>
<dbReference type="InterPro" id="IPR029058">
    <property type="entry name" value="AB_hydrolase_fold"/>
</dbReference>
<dbReference type="GO" id="GO:0004301">
    <property type="term" value="F:epoxide hydrolase activity"/>
    <property type="evidence" value="ECO:0007669"/>
    <property type="project" value="TreeGrafter"/>
</dbReference>
<dbReference type="SUPFAM" id="SSF53474">
    <property type="entry name" value="alpha/beta-Hydrolases"/>
    <property type="match status" value="1"/>
</dbReference>
<evidence type="ECO:0000256" key="1">
    <source>
        <dbReference type="ARBA" id="ARBA00010088"/>
    </source>
</evidence>
<dbReference type="Pfam" id="PF06441">
    <property type="entry name" value="EHN"/>
    <property type="match status" value="1"/>
</dbReference>
<dbReference type="PANTHER" id="PTHR21661">
    <property type="entry name" value="EPOXIDE HYDROLASE 1-RELATED"/>
    <property type="match status" value="1"/>
</dbReference>
<evidence type="ECO:0000256" key="3">
    <source>
        <dbReference type="SAM" id="MobiDB-lite"/>
    </source>
</evidence>
<dbReference type="EMBL" id="WIGN01000008">
    <property type="protein sequence ID" value="KAF6819804.1"/>
    <property type="molecule type" value="Genomic_DNA"/>
</dbReference>
<proteinExistence type="inferred from homology"/>
<dbReference type="GO" id="GO:0097176">
    <property type="term" value="P:epoxide metabolic process"/>
    <property type="evidence" value="ECO:0007669"/>
    <property type="project" value="TreeGrafter"/>
</dbReference>
<evidence type="ECO:0000313" key="6">
    <source>
        <dbReference type="Proteomes" id="UP000652219"/>
    </source>
</evidence>
<evidence type="ECO:0000313" key="5">
    <source>
        <dbReference type="EMBL" id="KAF6819804.1"/>
    </source>
</evidence>
<feature type="compositionally biased region" description="Basic and acidic residues" evidence="3">
    <location>
        <begin position="488"/>
        <end position="512"/>
    </location>
</feature>
<accession>A0A8H6JUV8</accession>
<dbReference type="Proteomes" id="UP000652219">
    <property type="component" value="Unassembled WGS sequence"/>
</dbReference>
<organism evidence="5 6">
    <name type="scientific">Colletotrichum sojae</name>
    <dbReference type="NCBI Taxonomy" id="2175907"/>
    <lineage>
        <taxon>Eukaryota</taxon>
        <taxon>Fungi</taxon>
        <taxon>Dikarya</taxon>
        <taxon>Ascomycota</taxon>
        <taxon>Pezizomycotina</taxon>
        <taxon>Sordariomycetes</taxon>
        <taxon>Hypocreomycetidae</taxon>
        <taxon>Glomerellales</taxon>
        <taxon>Glomerellaceae</taxon>
        <taxon>Colletotrichum</taxon>
        <taxon>Colletotrichum orchidearum species complex</taxon>
    </lineage>
</organism>